<dbReference type="InterPro" id="IPR036390">
    <property type="entry name" value="WH_DNA-bd_sf"/>
</dbReference>
<gene>
    <name evidence="6" type="ORF">IW256_007221</name>
</gene>
<protein>
    <submittedName>
        <fullName evidence="6">DNA-binding MarR family transcriptional regulator</fullName>
    </submittedName>
</protein>
<dbReference type="SMART" id="SM00347">
    <property type="entry name" value="HTH_MARR"/>
    <property type="match status" value="1"/>
</dbReference>
<evidence type="ECO:0000259" key="5">
    <source>
        <dbReference type="PROSITE" id="PS50995"/>
    </source>
</evidence>
<dbReference type="PANTHER" id="PTHR33164">
    <property type="entry name" value="TRANSCRIPTIONAL REGULATOR, MARR FAMILY"/>
    <property type="match status" value="1"/>
</dbReference>
<organism evidence="6 7">
    <name type="scientific">Actinomadura viridis</name>
    <dbReference type="NCBI Taxonomy" id="58110"/>
    <lineage>
        <taxon>Bacteria</taxon>
        <taxon>Bacillati</taxon>
        <taxon>Actinomycetota</taxon>
        <taxon>Actinomycetes</taxon>
        <taxon>Streptosporangiales</taxon>
        <taxon>Thermomonosporaceae</taxon>
        <taxon>Actinomadura</taxon>
    </lineage>
</organism>
<dbReference type="GO" id="GO:0003700">
    <property type="term" value="F:DNA-binding transcription factor activity"/>
    <property type="evidence" value="ECO:0007669"/>
    <property type="project" value="InterPro"/>
</dbReference>
<dbReference type="InterPro" id="IPR039422">
    <property type="entry name" value="MarR/SlyA-like"/>
</dbReference>
<dbReference type="Proteomes" id="UP000614047">
    <property type="component" value="Unassembled WGS sequence"/>
</dbReference>
<feature type="region of interest" description="Disordered" evidence="4">
    <location>
        <begin position="1"/>
        <end position="46"/>
    </location>
</feature>
<feature type="domain" description="HTH marR-type" evidence="5">
    <location>
        <begin position="44"/>
        <end position="181"/>
    </location>
</feature>
<dbReference type="PANTHER" id="PTHR33164:SF43">
    <property type="entry name" value="HTH-TYPE TRANSCRIPTIONAL REPRESSOR YETL"/>
    <property type="match status" value="1"/>
</dbReference>
<dbReference type="InterPro" id="IPR000835">
    <property type="entry name" value="HTH_MarR-typ"/>
</dbReference>
<dbReference type="PROSITE" id="PS01117">
    <property type="entry name" value="HTH_MARR_1"/>
    <property type="match status" value="1"/>
</dbReference>
<evidence type="ECO:0000256" key="2">
    <source>
        <dbReference type="ARBA" id="ARBA00023125"/>
    </source>
</evidence>
<dbReference type="InterPro" id="IPR036388">
    <property type="entry name" value="WH-like_DNA-bd_sf"/>
</dbReference>
<dbReference type="PROSITE" id="PS50995">
    <property type="entry name" value="HTH_MARR_2"/>
    <property type="match status" value="1"/>
</dbReference>
<reference evidence="6" key="1">
    <citation type="submission" date="2020-11" db="EMBL/GenBank/DDBJ databases">
        <title>Sequencing the genomes of 1000 actinobacteria strains.</title>
        <authorList>
            <person name="Klenk H.-P."/>
        </authorList>
    </citation>
    <scope>NUCLEOTIDE SEQUENCE</scope>
    <source>
        <strain evidence="6">DSM 43175</strain>
    </source>
</reference>
<keyword evidence="7" id="KW-1185">Reference proteome</keyword>
<dbReference type="GO" id="GO:0003677">
    <property type="term" value="F:DNA binding"/>
    <property type="evidence" value="ECO:0007669"/>
    <property type="project" value="UniProtKB-KW"/>
</dbReference>
<keyword evidence="1" id="KW-0805">Transcription regulation</keyword>
<accession>A0A931GME2</accession>
<evidence type="ECO:0000256" key="1">
    <source>
        <dbReference type="ARBA" id="ARBA00023015"/>
    </source>
</evidence>
<evidence type="ECO:0000313" key="6">
    <source>
        <dbReference type="EMBL" id="MBG6093108.1"/>
    </source>
</evidence>
<evidence type="ECO:0000256" key="4">
    <source>
        <dbReference type="SAM" id="MobiDB-lite"/>
    </source>
</evidence>
<dbReference type="Pfam" id="PF12802">
    <property type="entry name" value="MarR_2"/>
    <property type="match status" value="1"/>
</dbReference>
<keyword evidence="3" id="KW-0804">Transcription</keyword>
<keyword evidence="2 6" id="KW-0238">DNA-binding</keyword>
<proteinExistence type="predicted"/>
<dbReference type="GO" id="GO:0006950">
    <property type="term" value="P:response to stress"/>
    <property type="evidence" value="ECO:0007669"/>
    <property type="project" value="TreeGrafter"/>
</dbReference>
<dbReference type="EMBL" id="JADOUA010000001">
    <property type="protein sequence ID" value="MBG6093108.1"/>
    <property type="molecule type" value="Genomic_DNA"/>
</dbReference>
<dbReference type="RefSeq" id="WP_197015214.1">
    <property type="nucleotide sequence ID" value="NZ_BAABES010000018.1"/>
</dbReference>
<dbReference type="AlphaFoldDB" id="A0A931GME2"/>
<dbReference type="Gene3D" id="1.10.10.10">
    <property type="entry name" value="Winged helix-like DNA-binding domain superfamily/Winged helix DNA-binding domain"/>
    <property type="match status" value="1"/>
</dbReference>
<dbReference type="SUPFAM" id="SSF46785">
    <property type="entry name" value="Winged helix' DNA-binding domain"/>
    <property type="match status" value="1"/>
</dbReference>
<evidence type="ECO:0000256" key="3">
    <source>
        <dbReference type="ARBA" id="ARBA00023163"/>
    </source>
</evidence>
<comment type="caution">
    <text evidence="6">The sequence shown here is derived from an EMBL/GenBank/DDBJ whole genome shotgun (WGS) entry which is preliminary data.</text>
</comment>
<name>A0A931GME2_9ACTN</name>
<dbReference type="InterPro" id="IPR023187">
    <property type="entry name" value="Tscrpt_reg_MarR-type_CS"/>
</dbReference>
<sequence>MKESPFRAASPPTGNDRTAGPPRDPGRMPGHPTTTGRSATGPGRNGLSQVLLLANRLHCERTRSLDSELRAMGLTRIDYLVLAALAAPAGEPCPLSVLSRRVAAHPTTVAGTVGLLERRGLVARSPHPTDRRITLVEITPAGAERVGAADTMIEAARPELLGAVYDDHRRLLEMLGPLVRTSPAASLDGSR</sequence>
<evidence type="ECO:0000313" key="7">
    <source>
        <dbReference type="Proteomes" id="UP000614047"/>
    </source>
</evidence>